<evidence type="ECO:0000256" key="1">
    <source>
        <dbReference type="SAM" id="MobiDB-lite"/>
    </source>
</evidence>
<name>A0ABV3B3G5_9ACTN</name>
<proteinExistence type="predicted"/>
<dbReference type="Proteomes" id="UP001551189">
    <property type="component" value="Unassembled WGS sequence"/>
</dbReference>
<reference evidence="2 3" key="1">
    <citation type="submission" date="2024-06" db="EMBL/GenBank/DDBJ databases">
        <title>The Natural Products Discovery Center: Release of the First 8490 Sequenced Strains for Exploring Actinobacteria Biosynthetic Diversity.</title>
        <authorList>
            <person name="Kalkreuter E."/>
            <person name="Kautsar S.A."/>
            <person name="Yang D."/>
            <person name="Bader C.D."/>
            <person name="Teijaro C.N."/>
            <person name="Fluegel L."/>
            <person name="Davis C.M."/>
            <person name="Simpson J.R."/>
            <person name="Lauterbach L."/>
            <person name="Steele A.D."/>
            <person name="Gui C."/>
            <person name="Meng S."/>
            <person name="Li G."/>
            <person name="Viehrig K."/>
            <person name="Ye F."/>
            <person name="Su P."/>
            <person name="Kiefer A.F."/>
            <person name="Nichols A."/>
            <person name="Cepeda A.J."/>
            <person name="Yan W."/>
            <person name="Fan B."/>
            <person name="Jiang Y."/>
            <person name="Adhikari A."/>
            <person name="Zheng C.-J."/>
            <person name="Schuster L."/>
            <person name="Cowan T.M."/>
            <person name="Smanski M.J."/>
            <person name="Chevrette M.G."/>
            <person name="De Carvalho L.P.S."/>
            <person name="Shen B."/>
        </authorList>
    </citation>
    <scope>NUCLEOTIDE SEQUENCE [LARGE SCALE GENOMIC DNA]</scope>
    <source>
        <strain evidence="2 3">NPDC046851</strain>
    </source>
</reference>
<gene>
    <name evidence="2" type="ORF">ABZ931_23645</name>
</gene>
<sequence length="71" mass="7937">MTWPNVGTRLEDGDGDIRVFLTDLPSRAEHNPVRTETDPEHRGALRGGRTVPEDAGALEVCDECRPLRREP</sequence>
<comment type="caution">
    <text evidence="2">The sequence shown here is derived from an EMBL/GenBank/DDBJ whole genome shotgun (WGS) entry which is preliminary data.</text>
</comment>
<accession>A0ABV3B3G5</accession>
<feature type="region of interest" description="Disordered" evidence="1">
    <location>
        <begin position="28"/>
        <end position="54"/>
    </location>
</feature>
<evidence type="ECO:0000313" key="3">
    <source>
        <dbReference type="Proteomes" id="UP001551189"/>
    </source>
</evidence>
<protein>
    <submittedName>
        <fullName evidence="2">Uncharacterized protein</fullName>
    </submittedName>
</protein>
<keyword evidence="3" id="KW-1185">Reference proteome</keyword>
<dbReference type="EMBL" id="JBEYXT010000117">
    <property type="protein sequence ID" value="MEU6803977.1"/>
    <property type="molecule type" value="Genomic_DNA"/>
</dbReference>
<evidence type="ECO:0000313" key="2">
    <source>
        <dbReference type="EMBL" id="MEU6803977.1"/>
    </source>
</evidence>
<organism evidence="2 3">
    <name type="scientific">Streptomyces neyagawaensis</name>
    <dbReference type="NCBI Taxonomy" id="42238"/>
    <lineage>
        <taxon>Bacteria</taxon>
        <taxon>Bacillati</taxon>
        <taxon>Actinomycetota</taxon>
        <taxon>Actinomycetes</taxon>
        <taxon>Kitasatosporales</taxon>
        <taxon>Streptomycetaceae</taxon>
        <taxon>Streptomyces</taxon>
    </lineage>
</organism>
<feature type="compositionally biased region" description="Basic and acidic residues" evidence="1">
    <location>
        <begin position="28"/>
        <end position="43"/>
    </location>
</feature>
<dbReference type="RefSeq" id="WP_359698009.1">
    <property type="nucleotide sequence ID" value="NZ_JBEYXT010000117.1"/>
</dbReference>